<feature type="DNA-binding region" description="Homeobox" evidence="5">
    <location>
        <begin position="210"/>
        <end position="269"/>
    </location>
</feature>
<dbReference type="Gene3D" id="1.10.10.60">
    <property type="entry name" value="Homeodomain-like"/>
    <property type="match status" value="1"/>
</dbReference>
<evidence type="ECO:0000256" key="7">
    <source>
        <dbReference type="SAM" id="MobiDB-lite"/>
    </source>
</evidence>
<evidence type="ECO:0000256" key="2">
    <source>
        <dbReference type="ARBA" id="ARBA00023125"/>
    </source>
</evidence>
<dbReference type="Pfam" id="PF00046">
    <property type="entry name" value="Homeodomain"/>
    <property type="match status" value="1"/>
</dbReference>
<dbReference type="PROSITE" id="PS50071">
    <property type="entry name" value="HOMEOBOX_2"/>
    <property type="match status" value="1"/>
</dbReference>
<reference evidence="9 10" key="1">
    <citation type="submission" date="2015-04" db="EMBL/GenBank/DDBJ databases">
        <authorList>
            <person name="Syromyatnikov M.Y."/>
            <person name="Popov V.N."/>
        </authorList>
    </citation>
    <scope>NUCLEOTIDE SEQUENCE [LARGE SCALE GENOMIC DNA]</scope>
</reference>
<evidence type="ECO:0000313" key="10">
    <source>
        <dbReference type="Proteomes" id="UP000183832"/>
    </source>
</evidence>
<dbReference type="CDD" id="cd00086">
    <property type="entry name" value="homeodomain"/>
    <property type="match status" value="1"/>
</dbReference>
<keyword evidence="2 5" id="KW-0238">DNA-binding</keyword>
<comment type="subcellular location">
    <subcellularLocation>
        <location evidence="1 5 6">Nucleus</location>
    </subcellularLocation>
</comment>
<keyword evidence="3 5" id="KW-0371">Homeobox</keyword>
<sequence>METSGFDDQMFNEFSSEAVGVLSPLGPKAIQHHPQHHHYVQHHTQTIMIGNSNGDINQHQRLPDVHQILPGNSPKMDHYKMYDVKIESTPYSPNGKMDYINGSSSNSGQKLEYTTNGQYSPNTKIIEYGSTHVMEHNMMFQQPQAVDGNQQNIINGTNSNFKRKSDENLNNLSGSPPSTINNISPSDSTSTQANKKPVDKKKNDPNGVKKKKTRTTFTAYQLEELERAFERAPYPDVFAREELALKLNLSESRVQVWFQNRRAKWRKREPPRKTGYINTNNSPSTQITGQTIHPAPTFTTFQQPTTVTPPGGSVDSWNSYQSYDLNPHYNIISPASSPYGTFTHQYATTPYDNQLFSVPVRHYEYDSPSRVTNGILVDTTDGHHKNDYSTSIDESGNDGVNGSTKYMDDLHMTNLEENKFTSPINCHIAHVVDDPSSHVLKSSPNPTLSQLTTANCHMELEDSSVIKNEDASSTFAMPFMH</sequence>
<dbReference type="InterPro" id="IPR009057">
    <property type="entry name" value="Homeodomain-like_sf"/>
</dbReference>
<dbReference type="EMBL" id="CVRI01000047">
    <property type="protein sequence ID" value="CRK98362.1"/>
    <property type="molecule type" value="Genomic_DNA"/>
</dbReference>
<accession>A0A1J1IF23</accession>
<dbReference type="GO" id="GO:0005634">
    <property type="term" value="C:nucleus"/>
    <property type="evidence" value="ECO:0007669"/>
    <property type="project" value="UniProtKB-SubCell"/>
</dbReference>
<dbReference type="PANTHER" id="PTHR24329:SF543">
    <property type="entry name" value="FI01017P-RELATED"/>
    <property type="match status" value="1"/>
</dbReference>
<feature type="compositionally biased region" description="Low complexity" evidence="7">
    <location>
        <begin position="173"/>
        <end position="195"/>
    </location>
</feature>
<name>A0A1J1IF23_9DIPT</name>
<dbReference type="PROSITE" id="PS00027">
    <property type="entry name" value="HOMEOBOX_1"/>
    <property type="match status" value="1"/>
</dbReference>
<dbReference type="InterPro" id="IPR050649">
    <property type="entry name" value="Paired_Homeobox_TFs"/>
</dbReference>
<evidence type="ECO:0000313" key="9">
    <source>
        <dbReference type="EMBL" id="CRK98362.1"/>
    </source>
</evidence>
<feature type="compositionally biased region" description="Polar residues" evidence="7">
    <location>
        <begin position="150"/>
        <end position="160"/>
    </location>
</feature>
<evidence type="ECO:0000256" key="4">
    <source>
        <dbReference type="ARBA" id="ARBA00023242"/>
    </source>
</evidence>
<dbReference type="SUPFAM" id="SSF46689">
    <property type="entry name" value="Homeodomain-like"/>
    <property type="match status" value="1"/>
</dbReference>
<protein>
    <submittedName>
        <fullName evidence="9">CLUMA_CG011720, isoform B</fullName>
    </submittedName>
</protein>
<dbReference type="InterPro" id="IPR001356">
    <property type="entry name" value="HD"/>
</dbReference>
<dbReference type="PANTHER" id="PTHR24329">
    <property type="entry name" value="HOMEOBOX PROTEIN ARISTALESS"/>
    <property type="match status" value="1"/>
</dbReference>
<feature type="domain" description="Homeobox" evidence="8">
    <location>
        <begin position="208"/>
        <end position="268"/>
    </location>
</feature>
<dbReference type="FunFam" id="1.10.10.60:FF:000252">
    <property type="entry name" value="Retinal homeobox protein Rx-B"/>
    <property type="match status" value="1"/>
</dbReference>
<gene>
    <name evidence="9" type="ORF">CLUMA_CG011720</name>
</gene>
<evidence type="ECO:0000256" key="1">
    <source>
        <dbReference type="ARBA" id="ARBA00004123"/>
    </source>
</evidence>
<dbReference type="OrthoDB" id="45365at2759"/>
<keyword evidence="4 5" id="KW-0539">Nucleus</keyword>
<dbReference type="SMART" id="SM00389">
    <property type="entry name" value="HOX"/>
    <property type="match status" value="1"/>
</dbReference>
<organism evidence="9 10">
    <name type="scientific">Clunio marinus</name>
    <dbReference type="NCBI Taxonomy" id="568069"/>
    <lineage>
        <taxon>Eukaryota</taxon>
        <taxon>Metazoa</taxon>
        <taxon>Ecdysozoa</taxon>
        <taxon>Arthropoda</taxon>
        <taxon>Hexapoda</taxon>
        <taxon>Insecta</taxon>
        <taxon>Pterygota</taxon>
        <taxon>Neoptera</taxon>
        <taxon>Endopterygota</taxon>
        <taxon>Diptera</taxon>
        <taxon>Nematocera</taxon>
        <taxon>Chironomoidea</taxon>
        <taxon>Chironomidae</taxon>
        <taxon>Clunio</taxon>
    </lineage>
</organism>
<proteinExistence type="predicted"/>
<evidence type="ECO:0000256" key="6">
    <source>
        <dbReference type="RuleBase" id="RU000682"/>
    </source>
</evidence>
<dbReference type="GO" id="GO:0000977">
    <property type="term" value="F:RNA polymerase II transcription regulatory region sequence-specific DNA binding"/>
    <property type="evidence" value="ECO:0007669"/>
    <property type="project" value="TreeGrafter"/>
</dbReference>
<evidence type="ECO:0000256" key="5">
    <source>
        <dbReference type="PROSITE-ProRule" id="PRU00108"/>
    </source>
</evidence>
<dbReference type="GO" id="GO:0000981">
    <property type="term" value="F:DNA-binding transcription factor activity, RNA polymerase II-specific"/>
    <property type="evidence" value="ECO:0007669"/>
    <property type="project" value="InterPro"/>
</dbReference>
<dbReference type="AlphaFoldDB" id="A0A1J1IF23"/>
<dbReference type="Proteomes" id="UP000183832">
    <property type="component" value="Unassembled WGS sequence"/>
</dbReference>
<feature type="region of interest" description="Disordered" evidence="7">
    <location>
        <begin position="150"/>
        <end position="213"/>
    </location>
</feature>
<evidence type="ECO:0000259" key="8">
    <source>
        <dbReference type="PROSITE" id="PS50071"/>
    </source>
</evidence>
<evidence type="ECO:0000256" key="3">
    <source>
        <dbReference type="ARBA" id="ARBA00023155"/>
    </source>
</evidence>
<dbReference type="InterPro" id="IPR017970">
    <property type="entry name" value="Homeobox_CS"/>
</dbReference>
<keyword evidence="10" id="KW-1185">Reference proteome</keyword>